<sequence>MIRTVRILNDVLWYYCREGNYIVRKTTGNLPASFNPISKRMKKLLILLFLLVAAVSVKAQSEFFCRTTVQTSVDSWNYRVWKESFWNAPGTIQINVTQNYTGGGSSSTGWQPFTNGMTAGTVGLGTSAVIEIRILHLLTGAVLYQFPVTNVCLH</sequence>
<accession>A0A327VS39</accession>
<evidence type="ECO:0000313" key="1">
    <source>
        <dbReference type="EMBL" id="RAJ76768.1"/>
    </source>
</evidence>
<dbReference type="AlphaFoldDB" id="A0A327VS39"/>
<comment type="caution">
    <text evidence="1">The sequence shown here is derived from an EMBL/GenBank/DDBJ whole genome shotgun (WGS) entry which is preliminary data.</text>
</comment>
<evidence type="ECO:0000313" key="2">
    <source>
        <dbReference type="Proteomes" id="UP000249819"/>
    </source>
</evidence>
<protein>
    <submittedName>
        <fullName evidence="1">Uncharacterized protein</fullName>
    </submittedName>
</protein>
<name>A0A327VS39_9BACT</name>
<reference evidence="1 2" key="1">
    <citation type="submission" date="2018-06" db="EMBL/GenBank/DDBJ databases">
        <title>Genomic Encyclopedia of Archaeal and Bacterial Type Strains, Phase II (KMG-II): from individual species to whole genera.</title>
        <authorList>
            <person name="Goeker M."/>
        </authorList>
    </citation>
    <scope>NUCLEOTIDE SEQUENCE [LARGE SCALE GENOMIC DNA]</scope>
    <source>
        <strain evidence="1 2">DSM 29821</strain>
    </source>
</reference>
<proteinExistence type="predicted"/>
<dbReference type="Proteomes" id="UP000249819">
    <property type="component" value="Unassembled WGS sequence"/>
</dbReference>
<organism evidence="1 2">
    <name type="scientific">Chitinophaga dinghuensis</name>
    <dbReference type="NCBI Taxonomy" id="1539050"/>
    <lineage>
        <taxon>Bacteria</taxon>
        <taxon>Pseudomonadati</taxon>
        <taxon>Bacteroidota</taxon>
        <taxon>Chitinophagia</taxon>
        <taxon>Chitinophagales</taxon>
        <taxon>Chitinophagaceae</taxon>
        <taxon>Chitinophaga</taxon>
    </lineage>
</organism>
<keyword evidence="2" id="KW-1185">Reference proteome</keyword>
<dbReference type="EMBL" id="QLMA01000008">
    <property type="protein sequence ID" value="RAJ76768.1"/>
    <property type="molecule type" value="Genomic_DNA"/>
</dbReference>
<gene>
    <name evidence="1" type="ORF">CLV59_108289</name>
</gene>